<dbReference type="NCBIfam" id="TIGR00402">
    <property type="entry name" value="napF"/>
    <property type="match status" value="1"/>
</dbReference>
<dbReference type="RefSeq" id="WP_034497536.1">
    <property type="nucleotide sequence ID" value="NZ_JMPI01000049.1"/>
</dbReference>
<keyword evidence="6" id="KW-0963">Cytoplasm</keyword>
<feature type="binding site" evidence="6">
    <location>
        <position position="150"/>
    </location>
    <ligand>
        <name>[4Fe-4S] cluster</name>
        <dbReference type="ChEBI" id="CHEBI:49883"/>
        <label>3</label>
    </ligand>
</feature>
<dbReference type="FunFam" id="3.30.70.20:FF:000024">
    <property type="entry name" value="Ferredoxin-type protein NapF"/>
    <property type="match status" value="1"/>
</dbReference>
<dbReference type="Gene3D" id="3.30.70.20">
    <property type="match status" value="2"/>
</dbReference>
<evidence type="ECO:0000313" key="8">
    <source>
        <dbReference type="EMBL" id="KFC79899.1"/>
    </source>
</evidence>
<comment type="caution">
    <text evidence="8">The sequence shown here is derived from an EMBL/GenBank/DDBJ whole genome shotgun (WGS) entry which is preliminary data.</text>
</comment>
<keyword evidence="9" id="KW-1185">Reference proteome</keyword>
<comment type="subunit">
    <text evidence="6">Interacts with the cytoplasmic NapA precursor.</text>
</comment>
<dbReference type="InterPro" id="IPR017896">
    <property type="entry name" value="4Fe4S_Fe-S-bd"/>
</dbReference>
<dbReference type="GO" id="GO:0046872">
    <property type="term" value="F:metal ion binding"/>
    <property type="evidence" value="ECO:0007669"/>
    <property type="project" value="UniProtKB-KW"/>
</dbReference>
<name>A0A085G854_9ENTR</name>
<dbReference type="GO" id="GO:0051539">
    <property type="term" value="F:4 iron, 4 sulfur cluster binding"/>
    <property type="evidence" value="ECO:0007669"/>
    <property type="project" value="UniProtKB-UniRule"/>
</dbReference>
<feature type="binding site" evidence="6">
    <location>
        <position position="46"/>
    </location>
    <ligand>
        <name>[4Fe-4S] cluster</name>
        <dbReference type="ChEBI" id="CHEBI:49883"/>
        <label>1</label>
    </ligand>
</feature>
<keyword evidence="2 6" id="KW-0479">Metal-binding</keyword>
<gene>
    <name evidence="6 8" type="primary">napF</name>
    <name evidence="8" type="ORF">GBAG_3007</name>
</gene>
<keyword evidence="3 6" id="KW-0677">Repeat</keyword>
<dbReference type="InterPro" id="IPR050572">
    <property type="entry name" value="Fe-S_Ferredoxin"/>
</dbReference>
<reference evidence="8 9" key="1">
    <citation type="submission" date="2014-05" db="EMBL/GenBank/DDBJ databases">
        <title>ATOL: Assembling a taxonomically balanced genome-scale reconstruction of the evolutionary history of the Enterobacteriaceae.</title>
        <authorList>
            <person name="Plunkett G.III."/>
            <person name="Neeno-Eckwall E.C."/>
            <person name="Glasner J.D."/>
            <person name="Perna N.T."/>
        </authorList>
    </citation>
    <scope>NUCLEOTIDE SEQUENCE [LARGE SCALE GENOMIC DNA]</scope>
    <source>
        <strain evidence="8 9">ATCC 33320</strain>
    </source>
</reference>
<evidence type="ECO:0000256" key="4">
    <source>
        <dbReference type="ARBA" id="ARBA00023004"/>
    </source>
</evidence>
<feature type="binding site" evidence="6">
    <location>
        <position position="78"/>
    </location>
    <ligand>
        <name>[4Fe-4S] cluster</name>
        <dbReference type="ChEBI" id="CHEBI:49883"/>
        <label>2</label>
    </ligand>
</feature>
<evidence type="ECO:0000256" key="5">
    <source>
        <dbReference type="ARBA" id="ARBA00023014"/>
    </source>
</evidence>
<dbReference type="CDD" id="cd10564">
    <property type="entry name" value="NapF_like"/>
    <property type="match status" value="1"/>
</dbReference>
<feature type="binding site" evidence="6">
    <location>
        <position position="71"/>
    </location>
    <ligand>
        <name>[4Fe-4S] cluster</name>
        <dbReference type="ChEBI" id="CHEBI:49883"/>
        <label>2</label>
    </ligand>
</feature>
<evidence type="ECO:0000256" key="6">
    <source>
        <dbReference type="HAMAP-Rule" id="MF_02201"/>
    </source>
</evidence>
<comment type="subcellular location">
    <subcellularLocation>
        <location evidence="6">Cytoplasm</location>
    </subcellularLocation>
</comment>
<keyword evidence="4 6" id="KW-0408">Iron</keyword>
<dbReference type="PANTHER" id="PTHR43687">
    <property type="entry name" value="ADENYLYLSULFATE REDUCTASE, BETA SUBUNIT"/>
    <property type="match status" value="1"/>
</dbReference>
<feature type="binding site" evidence="6">
    <location>
        <position position="140"/>
    </location>
    <ligand>
        <name>[4Fe-4S] cluster</name>
        <dbReference type="ChEBI" id="CHEBI:49883"/>
        <label>3</label>
    </ligand>
</feature>
<evidence type="ECO:0000259" key="7">
    <source>
        <dbReference type="PROSITE" id="PS51379"/>
    </source>
</evidence>
<dbReference type="Proteomes" id="UP000028653">
    <property type="component" value="Unassembled WGS sequence"/>
</dbReference>
<comment type="cofactor">
    <cofactor evidence="6">
        <name>[4Fe-4S] cluster</name>
        <dbReference type="ChEBI" id="CHEBI:49883"/>
    </cofactor>
</comment>
<dbReference type="Pfam" id="PF12838">
    <property type="entry name" value="Fer4_7"/>
    <property type="match status" value="2"/>
</dbReference>
<dbReference type="PROSITE" id="PS00198">
    <property type="entry name" value="4FE4S_FER_1"/>
    <property type="match status" value="2"/>
</dbReference>
<dbReference type="GO" id="GO:0005737">
    <property type="term" value="C:cytoplasm"/>
    <property type="evidence" value="ECO:0007669"/>
    <property type="project" value="UniProtKB-SubCell"/>
</dbReference>
<feature type="binding site" evidence="6">
    <location>
        <position position="74"/>
    </location>
    <ligand>
        <name>[4Fe-4S] cluster</name>
        <dbReference type="ChEBI" id="CHEBI:49883"/>
        <label>2</label>
    </ligand>
</feature>
<evidence type="ECO:0000256" key="2">
    <source>
        <dbReference type="ARBA" id="ARBA00022723"/>
    </source>
</evidence>
<protein>
    <recommendedName>
        <fullName evidence="6">Ferredoxin-type protein NapF</fullName>
    </recommendedName>
</protein>
<feature type="binding site" evidence="6">
    <location>
        <position position="36"/>
    </location>
    <ligand>
        <name>[4Fe-4S] cluster</name>
        <dbReference type="ChEBI" id="CHEBI:49883"/>
        <label>1</label>
    </ligand>
</feature>
<feature type="binding site" evidence="6">
    <location>
        <position position="42"/>
    </location>
    <ligand>
        <name>[4Fe-4S] cluster</name>
        <dbReference type="ChEBI" id="CHEBI:49883"/>
        <label>1</label>
    </ligand>
</feature>
<dbReference type="STRING" id="1006004.GBAG_3007"/>
<keyword evidence="1 6" id="KW-0004">4Fe-4S</keyword>
<organism evidence="8 9">
    <name type="scientific">Buttiauxella agrestis ATCC 33320</name>
    <dbReference type="NCBI Taxonomy" id="1006004"/>
    <lineage>
        <taxon>Bacteria</taxon>
        <taxon>Pseudomonadati</taxon>
        <taxon>Pseudomonadota</taxon>
        <taxon>Gammaproteobacteria</taxon>
        <taxon>Enterobacterales</taxon>
        <taxon>Enterobacteriaceae</taxon>
        <taxon>Buttiauxella</taxon>
    </lineage>
</organism>
<evidence type="ECO:0000313" key="9">
    <source>
        <dbReference type="Proteomes" id="UP000028653"/>
    </source>
</evidence>
<dbReference type="PANTHER" id="PTHR43687:SF1">
    <property type="entry name" value="FERREDOXIN III"/>
    <property type="match status" value="1"/>
</dbReference>
<evidence type="ECO:0000256" key="1">
    <source>
        <dbReference type="ARBA" id="ARBA00022485"/>
    </source>
</evidence>
<dbReference type="eggNOG" id="COG1145">
    <property type="taxonomic scope" value="Bacteria"/>
</dbReference>
<dbReference type="EMBL" id="JMPI01000049">
    <property type="protein sequence ID" value="KFC79899.1"/>
    <property type="molecule type" value="Genomic_DNA"/>
</dbReference>
<evidence type="ECO:0000256" key="3">
    <source>
        <dbReference type="ARBA" id="ARBA00022737"/>
    </source>
</evidence>
<dbReference type="AlphaFoldDB" id="A0A085G854"/>
<dbReference type="InterPro" id="IPR004496">
    <property type="entry name" value="NapF"/>
</dbReference>
<dbReference type="HAMAP" id="MF_02201">
    <property type="entry name" value="NapF"/>
    <property type="match status" value="1"/>
</dbReference>
<feature type="binding site" evidence="6">
    <location>
        <position position="143"/>
    </location>
    <ligand>
        <name>[4Fe-4S] cluster</name>
        <dbReference type="ChEBI" id="CHEBI:49883"/>
        <label>3</label>
    </ligand>
</feature>
<feature type="domain" description="4Fe-4S ferredoxin-type" evidence="7">
    <location>
        <begin position="131"/>
        <end position="160"/>
    </location>
</feature>
<proteinExistence type="inferred from homology"/>
<dbReference type="PROSITE" id="PS51379">
    <property type="entry name" value="4FE4S_FER_2"/>
    <property type="match status" value="2"/>
</dbReference>
<feature type="binding site" evidence="6">
    <location>
        <position position="39"/>
    </location>
    <ligand>
        <name>[4Fe-4S] cluster</name>
        <dbReference type="ChEBI" id="CHEBI:49883"/>
        <label>1</label>
    </ligand>
</feature>
<comment type="function">
    <text evidence="6">Could be involved in the maturation of NapA, the catalytic subunit of the periplasmic nitrate reductase, before its export into the periplasm.</text>
</comment>
<dbReference type="OrthoDB" id="9808559at2"/>
<accession>A0A085G854</accession>
<keyword evidence="5 6" id="KW-0411">Iron-sulfur</keyword>
<feature type="binding site" evidence="6">
    <location>
        <position position="146"/>
    </location>
    <ligand>
        <name>[4Fe-4S] cluster</name>
        <dbReference type="ChEBI" id="CHEBI:49883"/>
        <label>3</label>
    </ligand>
</feature>
<feature type="domain" description="4Fe-4S ferredoxin-type" evidence="7">
    <location>
        <begin position="57"/>
        <end position="88"/>
    </location>
</feature>
<comment type="similarity">
    <text evidence="6">Belongs to the NapF family.</text>
</comment>
<sequence>MANFSRRGLLTGSFQRSSTAFRPPWSGDEQHFLVDCTRCNACLSACETRVLRRGQGGYPEVNFERGECTFCYACAQACPEKLFLTREVSPWEHTLSIGDNCLAKNSVECRSCQDICEPQAISFRPSLLGIAQPLVNHTDCTACGACISGCPVSAITMRHANAS</sequence>
<dbReference type="InterPro" id="IPR017900">
    <property type="entry name" value="4Fe4S_Fe_S_CS"/>
</dbReference>
<dbReference type="eggNOG" id="COG1149">
    <property type="taxonomic scope" value="Bacteria"/>
</dbReference>
<dbReference type="SUPFAM" id="SSF54862">
    <property type="entry name" value="4Fe-4S ferredoxins"/>
    <property type="match status" value="1"/>
</dbReference>
<feature type="binding site" evidence="6">
    <location>
        <position position="68"/>
    </location>
    <ligand>
        <name>[4Fe-4S] cluster</name>
        <dbReference type="ChEBI" id="CHEBI:49883"/>
        <label>2</label>
    </ligand>
</feature>